<dbReference type="EMBL" id="MN739133">
    <property type="protein sequence ID" value="QHS90357.1"/>
    <property type="molecule type" value="Genomic_DNA"/>
</dbReference>
<name>A0A6C0BDK8_9ZZZZ</name>
<organism evidence="1">
    <name type="scientific">viral metagenome</name>
    <dbReference type="NCBI Taxonomy" id="1070528"/>
    <lineage>
        <taxon>unclassified sequences</taxon>
        <taxon>metagenomes</taxon>
        <taxon>organismal metagenomes</taxon>
    </lineage>
</organism>
<dbReference type="AlphaFoldDB" id="A0A6C0BDK8"/>
<accession>A0A6C0BDK8</accession>
<protein>
    <submittedName>
        <fullName evidence="1">Uncharacterized protein</fullName>
    </submittedName>
</protein>
<evidence type="ECO:0000313" key="1">
    <source>
        <dbReference type="EMBL" id="QHS90357.1"/>
    </source>
</evidence>
<proteinExistence type="predicted"/>
<sequence length="173" mass="20055">MEENKKEDIIVLKKNIKSGNWSILKKTGSTTSRIVLTLYGAYIPFGIESYNNSDIVNVEIKDNSNYNYNTLVMLKKILSTFDYLKTTDKGSKYDIVDKEFFSFIKELDKDKDKYNIRLYIKYGAKVVLKNVIGDVPYSQLQHKRCNIEIEVGSLWTTDKKYGVNIYATLFTII</sequence>
<reference evidence="1" key="1">
    <citation type="journal article" date="2020" name="Nature">
        <title>Giant virus diversity and host interactions through global metagenomics.</title>
        <authorList>
            <person name="Schulz F."/>
            <person name="Roux S."/>
            <person name="Paez-Espino D."/>
            <person name="Jungbluth S."/>
            <person name="Walsh D.A."/>
            <person name="Denef V.J."/>
            <person name="McMahon K.D."/>
            <person name="Konstantinidis K.T."/>
            <person name="Eloe-Fadrosh E.A."/>
            <person name="Kyrpides N.C."/>
            <person name="Woyke T."/>
        </authorList>
    </citation>
    <scope>NUCLEOTIDE SEQUENCE</scope>
    <source>
        <strain evidence="1">GVMAG-M-3300010160-60</strain>
    </source>
</reference>